<dbReference type="PROSITE" id="PS50103">
    <property type="entry name" value="ZF_C3H1"/>
    <property type="match status" value="1"/>
</dbReference>
<dbReference type="RefSeq" id="XP_026193888.1">
    <property type="nucleotide sequence ID" value="XM_026338103.1"/>
</dbReference>
<dbReference type="GeneID" id="34624343"/>
<keyword evidence="4" id="KW-1185">Reference proteome</keyword>
<accession>A0A6P6S194</accession>
<dbReference type="AlphaFoldDB" id="A0A6P6S194"/>
<gene>
    <name evidence="5" type="primary">LOC34624343</name>
</gene>
<organism evidence="4 5">
    <name type="scientific">Cyclospora cayetanensis</name>
    <dbReference type="NCBI Taxonomy" id="88456"/>
    <lineage>
        <taxon>Eukaryota</taxon>
        <taxon>Sar</taxon>
        <taxon>Alveolata</taxon>
        <taxon>Apicomplexa</taxon>
        <taxon>Conoidasida</taxon>
        <taxon>Coccidia</taxon>
        <taxon>Eucoccidiorida</taxon>
        <taxon>Eimeriorina</taxon>
        <taxon>Eimeriidae</taxon>
        <taxon>Cyclospora</taxon>
    </lineage>
</organism>
<reference evidence="5" key="1">
    <citation type="submission" date="2025-08" db="UniProtKB">
        <authorList>
            <consortium name="RefSeq"/>
        </authorList>
    </citation>
    <scope>IDENTIFICATION</scope>
</reference>
<evidence type="ECO:0000256" key="2">
    <source>
        <dbReference type="SAM" id="MobiDB-lite"/>
    </source>
</evidence>
<sequence length="781" mass="83894">MAAKGAAGQAIPVNLFSQFFVAVYVQVEPAYSEESQVAVGGLMQNLLAESSAAPDKDECGCCRDSCGSKDGGGSRSSCVWESVAKALLQQRMEEYHQLPVDAVSEVPQQQQPPGTATSSQARDTATHNALLALIHRFESNQDICLKSEFERKARESTMASPLTRPAVGSSPSGVVWPSAVAAATGVDTPLYGLNDTSDAAAVSALLSLQTPSNIRLLLNEGSSSGTRSGSSLQTLPLAAAAPAGAAAEDIEKLNFRRATTTAPPGCSQVSMVLPQERLFSALKLHEQGQVHCDEMQVQREQAGLPLTWLRDAVQNDLGELIGPLDNAGGSAYCLGTSGLGRQRGPAVGLPSRSFATGTAGEAPKAVSSSQSCKEKESLQQQQQRLPPHQSERGASLHEAEADARLTAFLSSMFGEESRGTMPPGLQQQQQEMSVKMRAGNSFGVIDNGEEVFLHHALSTPEAASQLATTGNPKLSGVELSRLISAGGMQQQLQHQHLQYPEPKGEDGGGTEVESANRALGELRPACCYFLLGKCDFSRSCVFWHPPPEAEPSLLVCKYGRVCNAQHGHRVSYKELAAVVHAFVRRCPQLAPGESGRLYHYLRVSRSQPQQQIKQLGGRPVPTLPPYIVHHFYRILDSVQGRDLSAVNSVWRRLFGEPFPYAMFGFEQLRTAIASIPGIQLTTRGTNVIISRRSRKPATPSGDTHVSLLALPDRLRPLIEQRPQVSQQTSPHSQSATSLALITNTAEALVAQQAHQLVADTSRTPVLMERKQNKTAHLGNPL</sequence>
<feature type="domain" description="C3H1-type" evidence="3">
    <location>
        <begin position="520"/>
        <end position="547"/>
    </location>
</feature>
<feature type="zinc finger region" description="C3H1-type" evidence="1">
    <location>
        <begin position="520"/>
        <end position="547"/>
    </location>
</feature>
<evidence type="ECO:0000313" key="5">
    <source>
        <dbReference type="RefSeq" id="XP_026193888.1"/>
    </source>
</evidence>
<protein>
    <submittedName>
        <fullName evidence="5">Uncharacterized protein LOC34624343</fullName>
    </submittedName>
</protein>
<proteinExistence type="predicted"/>
<dbReference type="OrthoDB" id="10310756at2759"/>
<keyword evidence="1" id="KW-0479">Metal-binding</keyword>
<dbReference type="GO" id="GO:0008270">
    <property type="term" value="F:zinc ion binding"/>
    <property type="evidence" value="ECO:0007669"/>
    <property type="project" value="UniProtKB-KW"/>
</dbReference>
<evidence type="ECO:0000259" key="3">
    <source>
        <dbReference type="PROSITE" id="PS50103"/>
    </source>
</evidence>
<feature type="compositionally biased region" description="Low complexity" evidence="2">
    <location>
        <begin position="378"/>
        <end position="388"/>
    </location>
</feature>
<evidence type="ECO:0000313" key="4">
    <source>
        <dbReference type="Proteomes" id="UP000515125"/>
    </source>
</evidence>
<dbReference type="Proteomes" id="UP000515125">
    <property type="component" value="Unplaced"/>
</dbReference>
<dbReference type="InterPro" id="IPR000571">
    <property type="entry name" value="Znf_CCCH"/>
</dbReference>
<keyword evidence="1" id="KW-0862">Zinc</keyword>
<evidence type="ECO:0000256" key="1">
    <source>
        <dbReference type="PROSITE-ProRule" id="PRU00723"/>
    </source>
</evidence>
<name>A0A6P6S194_9EIME</name>
<keyword evidence="1" id="KW-0863">Zinc-finger</keyword>
<feature type="region of interest" description="Disordered" evidence="2">
    <location>
        <begin position="344"/>
        <end position="397"/>
    </location>
</feature>